<dbReference type="eggNOG" id="ENOG5032SD2">
    <property type="taxonomic scope" value="Bacteria"/>
</dbReference>
<dbReference type="AlphaFoldDB" id="A0A1H6ZM13"/>
<feature type="transmembrane region" description="Helical" evidence="1">
    <location>
        <begin position="34"/>
        <end position="55"/>
    </location>
</feature>
<reference evidence="3" key="1">
    <citation type="submission" date="2016-10" db="EMBL/GenBank/DDBJ databases">
        <authorList>
            <person name="Varghese N."/>
        </authorList>
    </citation>
    <scope>NUCLEOTIDE SEQUENCE [LARGE SCALE GENOMIC DNA]</scope>
    <source>
        <strain evidence="3">DSM 24868</strain>
    </source>
</reference>
<protein>
    <submittedName>
        <fullName evidence="2">4 TMS phage holin, superfamily IV</fullName>
    </submittedName>
</protein>
<dbReference type="OrthoDB" id="4871734at2"/>
<dbReference type="InterPro" id="IPR007165">
    <property type="entry name" value="Phage_holin_4_2"/>
</dbReference>
<organism evidence="2 3">
    <name type="scientific">Demequina mangrovi</name>
    <dbReference type="NCBI Taxonomy" id="1043493"/>
    <lineage>
        <taxon>Bacteria</taxon>
        <taxon>Bacillati</taxon>
        <taxon>Actinomycetota</taxon>
        <taxon>Actinomycetes</taxon>
        <taxon>Micrococcales</taxon>
        <taxon>Demequinaceae</taxon>
        <taxon>Demequina</taxon>
    </lineage>
</organism>
<feature type="transmembrane region" description="Helical" evidence="1">
    <location>
        <begin position="96"/>
        <end position="119"/>
    </location>
</feature>
<dbReference type="EMBL" id="FNZI01000004">
    <property type="protein sequence ID" value="SEJ52587.1"/>
    <property type="molecule type" value="Genomic_DNA"/>
</dbReference>
<keyword evidence="1" id="KW-0812">Transmembrane</keyword>
<gene>
    <name evidence="2" type="ORF">SAMN05421637_2146</name>
</gene>
<keyword evidence="3" id="KW-1185">Reference proteome</keyword>
<evidence type="ECO:0000313" key="2">
    <source>
        <dbReference type="EMBL" id="SEJ52587.1"/>
    </source>
</evidence>
<dbReference type="RefSeq" id="WP_042216091.1">
    <property type="nucleotide sequence ID" value="NZ_BBLU01000015.1"/>
</dbReference>
<keyword evidence="1" id="KW-1133">Transmembrane helix</keyword>
<proteinExistence type="predicted"/>
<evidence type="ECO:0000313" key="3">
    <source>
        <dbReference type="Proteomes" id="UP000183315"/>
    </source>
</evidence>
<sequence length="128" mass="13749">MVRFLINTLIFLGSAALGIWITSMVIDGFTVDFLALLTAAVIFTVAQWILSPLIFKMATKYANAFLGGVGLVSTFVALLITSLVVDGLQIDGVGTWIAGTVLVWLITALATWILPMFLLKEAADKKKG</sequence>
<keyword evidence="1" id="KW-0472">Membrane</keyword>
<dbReference type="Pfam" id="PF04020">
    <property type="entry name" value="Phage_holin_4_2"/>
    <property type="match status" value="1"/>
</dbReference>
<name>A0A1H6ZM13_9MICO</name>
<dbReference type="Proteomes" id="UP000183315">
    <property type="component" value="Unassembled WGS sequence"/>
</dbReference>
<feature type="transmembrane region" description="Helical" evidence="1">
    <location>
        <begin position="62"/>
        <end position="84"/>
    </location>
</feature>
<evidence type="ECO:0000256" key="1">
    <source>
        <dbReference type="SAM" id="Phobius"/>
    </source>
</evidence>
<accession>A0A1H6ZM13</accession>
<dbReference type="STRING" id="1043493.SAMN05421637_2146"/>